<gene>
    <name evidence="3" type="ORF">VKT23_019701</name>
</gene>
<dbReference type="EMBL" id="JBANRG010000108">
    <property type="protein sequence ID" value="KAK7435350.1"/>
    <property type="molecule type" value="Genomic_DNA"/>
</dbReference>
<proteinExistence type="predicted"/>
<feature type="transmembrane region" description="Helical" evidence="2">
    <location>
        <begin position="323"/>
        <end position="343"/>
    </location>
</feature>
<accession>A0ABR1IKQ2</accession>
<name>A0ABR1IKQ2_9AGAR</name>
<dbReference type="Gene3D" id="2.60.120.260">
    <property type="entry name" value="Galactose-binding domain-like"/>
    <property type="match status" value="2"/>
</dbReference>
<feature type="region of interest" description="Disordered" evidence="1">
    <location>
        <begin position="290"/>
        <end position="318"/>
    </location>
</feature>
<keyword evidence="2" id="KW-0472">Membrane</keyword>
<keyword evidence="2" id="KW-1133">Transmembrane helix</keyword>
<feature type="compositionally biased region" description="Polar residues" evidence="1">
    <location>
        <begin position="388"/>
        <end position="406"/>
    </location>
</feature>
<feature type="region of interest" description="Disordered" evidence="1">
    <location>
        <begin position="372"/>
        <end position="406"/>
    </location>
</feature>
<keyword evidence="2" id="KW-0812">Transmembrane</keyword>
<sequence length="445" mass="47654">MSLADVLIMLDAAEIIFSGGWHKVIQSYCFGPGMARFGGETNNNQTANFNVTFQGTDIRFIGETDGTSTFQVVVDNNAPFAAAVPNFGAQSNYTQWYQLPSLEDGVHKVGLSELQGGLDYVIITAGPTTPLNENTNILVDEDNTSEILYSGNWDRNTETIKINHGHPHATPLGNTTHLTNNVGDSFLFQFAGTSVSVYGVFLSTATGSVDVEFRLDDQAFPKHISVDSGTPSAYDEAPNHLFFKQDALKPGNHTLSANVTNSQGSQKLIIDYILYTPSFSSLASKPNFSLPEPLSSPSGAGSEPITEDGSPDLGNSRPSIPKGAVVGGVIGGIALILLGVIFIRYRCVKNRSKDANVPVPYPIALYSGSPPLNSTPVSLGHSRKERGNSSGTSRASTGGLNRTQNEVNQINASTQLQIDSLRQRIEELTTRQVAESVPDLPPAYS</sequence>
<evidence type="ECO:0000313" key="3">
    <source>
        <dbReference type="EMBL" id="KAK7435350.1"/>
    </source>
</evidence>
<evidence type="ECO:0000256" key="1">
    <source>
        <dbReference type="SAM" id="MobiDB-lite"/>
    </source>
</evidence>
<evidence type="ECO:0000313" key="4">
    <source>
        <dbReference type="Proteomes" id="UP001498398"/>
    </source>
</evidence>
<dbReference type="Proteomes" id="UP001498398">
    <property type="component" value="Unassembled WGS sequence"/>
</dbReference>
<keyword evidence="4" id="KW-1185">Reference proteome</keyword>
<comment type="caution">
    <text evidence="3">The sequence shown here is derived from an EMBL/GenBank/DDBJ whole genome shotgun (WGS) entry which is preliminary data.</text>
</comment>
<evidence type="ECO:0000256" key="2">
    <source>
        <dbReference type="SAM" id="Phobius"/>
    </source>
</evidence>
<organism evidence="3 4">
    <name type="scientific">Marasmiellus scandens</name>
    <dbReference type="NCBI Taxonomy" id="2682957"/>
    <lineage>
        <taxon>Eukaryota</taxon>
        <taxon>Fungi</taxon>
        <taxon>Dikarya</taxon>
        <taxon>Basidiomycota</taxon>
        <taxon>Agaricomycotina</taxon>
        <taxon>Agaricomycetes</taxon>
        <taxon>Agaricomycetidae</taxon>
        <taxon>Agaricales</taxon>
        <taxon>Marasmiineae</taxon>
        <taxon>Omphalotaceae</taxon>
        <taxon>Marasmiellus</taxon>
    </lineage>
</organism>
<reference evidence="3 4" key="1">
    <citation type="submission" date="2024-01" db="EMBL/GenBank/DDBJ databases">
        <title>A draft genome for the cacao thread blight pathogen Marasmiellus scandens.</title>
        <authorList>
            <person name="Baruah I.K."/>
            <person name="Leung J."/>
            <person name="Bukari Y."/>
            <person name="Amoako-Attah I."/>
            <person name="Meinhardt L.W."/>
            <person name="Bailey B.A."/>
            <person name="Cohen S.P."/>
        </authorList>
    </citation>
    <scope>NUCLEOTIDE SEQUENCE [LARGE SCALE GENOMIC DNA]</scope>
    <source>
        <strain evidence="3 4">GH-19</strain>
    </source>
</reference>
<protein>
    <submittedName>
        <fullName evidence="3">Uncharacterized protein</fullName>
    </submittedName>
</protein>